<feature type="binding site" evidence="14">
    <location>
        <position position="158"/>
    </location>
    <ligand>
        <name>ATP</name>
        <dbReference type="ChEBI" id="CHEBI:30616"/>
    </ligand>
</feature>
<dbReference type="EMBL" id="JACCEV010000002">
    <property type="protein sequence ID" value="NYT85306.1"/>
    <property type="molecule type" value="Genomic_DNA"/>
</dbReference>
<feature type="binding site" evidence="14">
    <location>
        <position position="67"/>
    </location>
    <ligand>
        <name>L-threonine</name>
        <dbReference type="ChEBI" id="CHEBI:57926"/>
    </ligand>
</feature>
<dbReference type="InterPro" id="IPR050156">
    <property type="entry name" value="TC-AMP_synthase_SUA5"/>
</dbReference>
<dbReference type="InterPro" id="IPR010923">
    <property type="entry name" value="T(6)A37_SUA5"/>
</dbReference>
<dbReference type="Pfam" id="PF01300">
    <property type="entry name" value="Sua5_yciO_yrdC"/>
    <property type="match status" value="1"/>
</dbReference>
<evidence type="ECO:0000259" key="15">
    <source>
        <dbReference type="PROSITE" id="PS51163"/>
    </source>
</evidence>
<reference evidence="16 17" key="1">
    <citation type="submission" date="2020-07" db="EMBL/GenBank/DDBJ databases">
        <title>Taxonomic revisions and descriptions of new bacterial species based on genomic comparisons in the high-G+C-content subgroup of the family Alcaligenaceae.</title>
        <authorList>
            <person name="Szabo A."/>
            <person name="Felfoldi T."/>
        </authorList>
    </citation>
    <scope>NUCLEOTIDE SEQUENCE [LARGE SCALE GENOMIC DNA]</scope>
    <source>
        <strain evidence="16 17">DSM 25667</strain>
    </source>
</reference>
<dbReference type="EC" id="2.7.7.87" evidence="3 13"/>
<comment type="subcellular location">
    <subcellularLocation>
        <location evidence="1 13">Cytoplasm</location>
    </subcellularLocation>
</comment>
<dbReference type="PANTHER" id="PTHR17490:SF16">
    <property type="entry name" value="THREONYLCARBAMOYL-AMP SYNTHASE"/>
    <property type="match status" value="1"/>
</dbReference>
<dbReference type="InterPro" id="IPR017945">
    <property type="entry name" value="DHBP_synth_RibB-like_a/b_dom"/>
</dbReference>
<dbReference type="GO" id="GO:0003725">
    <property type="term" value="F:double-stranded RNA binding"/>
    <property type="evidence" value="ECO:0007669"/>
    <property type="project" value="UniProtKB-UniRule"/>
</dbReference>
<name>A0A853GX31_9BURK</name>
<evidence type="ECO:0000256" key="6">
    <source>
        <dbReference type="ARBA" id="ARBA00022679"/>
    </source>
</evidence>
<evidence type="ECO:0000256" key="11">
    <source>
        <dbReference type="ARBA" id="ARBA00029774"/>
    </source>
</evidence>
<feature type="binding site" evidence="14">
    <location>
        <position position="148"/>
    </location>
    <ligand>
        <name>L-threonine</name>
        <dbReference type="ChEBI" id="CHEBI:57926"/>
    </ligand>
</feature>
<evidence type="ECO:0000256" key="13">
    <source>
        <dbReference type="PIRNR" id="PIRNR004930"/>
    </source>
</evidence>
<keyword evidence="8 13" id="KW-0548">Nucleotidyltransferase</keyword>
<evidence type="ECO:0000256" key="10">
    <source>
        <dbReference type="ARBA" id="ARBA00022840"/>
    </source>
</evidence>
<accession>A0A853GX31</accession>
<proteinExistence type="inferred from homology"/>
<dbReference type="NCBIfam" id="TIGR00057">
    <property type="entry name" value="L-threonylcarbamoyladenylate synthase"/>
    <property type="match status" value="1"/>
</dbReference>
<dbReference type="InterPro" id="IPR006070">
    <property type="entry name" value="Sua5-like_dom"/>
</dbReference>
<dbReference type="OrthoDB" id="9814580at2"/>
<dbReference type="PROSITE" id="PS51163">
    <property type="entry name" value="YRDC"/>
    <property type="match status" value="1"/>
</dbReference>
<keyword evidence="9 13" id="KW-0547">Nucleotide-binding</keyword>
<dbReference type="InterPro" id="IPR005145">
    <property type="entry name" value="Sua5_C"/>
</dbReference>
<dbReference type="GO" id="GO:0000049">
    <property type="term" value="F:tRNA binding"/>
    <property type="evidence" value="ECO:0007669"/>
    <property type="project" value="TreeGrafter"/>
</dbReference>
<keyword evidence="5 13" id="KW-0963">Cytoplasm</keyword>
<dbReference type="InterPro" id="IPR038385">
    <property type="entry name" value="Sua5/YwlC_C"/>
</dbReference>
<dbReference type="SUPFAM" id="SSF55821">
    <property type="entry name" value="YrdC/RibB"/>
    <property type="match status" value="1"/>
</dbReference>
<feature type="binding site" evidence="14">
    <location>
        <position position="58"/>
    </location>
    <ligand>
        <name>ATP</name>
        <dbReference type="ChEBI" id="CHEBI:30616"/>
    </ligand>
</feature>
<keyword evidence="10 13" id="KW-0067">ATP-binding</keyword>
<evidence type="ECO:0000313" key="17">
    <source>
        <dbReference type="Proteomes" id="UP000554144"/>
    </source>
</evidence>
<comment type="similarity">
    <text evidence="2 13">Belongs to the SUA5 family.</text>
</comment>
<evidence type="ECO:0000256" key="8">
    <source>
        <dbReference type="ARBA" id="ARBA00022695"/>
    </source>
</evidence>
<dbReference type="PIRSF" id="PIRSF004930">
    <property type="entry name" value="Tln_factor_SUA5"/>
    <property type="match status" value="1"/>
</dbReference>
<evidence type="ECO:0000256" key="2">
    <source>
        <dbReference type="ARBA" id="ARBA00007663"/>
    </source>
</evidence>
<feature type="binding site" evidence="14">
    <location>
        <position position="191"/>
    </location>
    <ligand>
        <name>L-threonine</name>
        <dbReference type="ChEBI" id="CHEBI:57926"/>
    </ligand>
</feature>
<comment type="caution">
    <text evidence="16">The sequence shown here is derived from an EMBL/GenBank/DDBJ whole genome shotgun (WGS) entry which is preliminary data.</text>
</comment>
<dbReference type="AlphaFoldDB" id="A0A853GX31"/>
<dbReference type="Gene3D" id="3.40.50.11030">
    <property type="entry name" value="Threonylcarbamoyl-AMP synthase, C-terminal domain"/>
    <property type="match status" value="1"/>
</dbReference>
<feature type="binding site" evidence="14">
    <location>
        <position position="244"/>
    </location>
    <ligand>
        <name>ATP</name>
        <dbReference type="ChEBI" id="CHEBI:30616"/>
    </ligand>
</feature>
<comment type="function">
    <text evidence="13">Required for the formation of a threonylcarbamoyl group on adenosine at position 37 (t(6)A37) in tRNAs that read codons beginning with adenine.</text>
</comment>
<dbReference type="GO" id="GO:0005737">
    <property type="term" value="C:cytoplasm"/>
    <property type="evidence" value="ECO:0007669"/>
    <property type="project" value="UniProtKB-SubCell"/>
</dbReference>
<protein>
    <recommendedName>
        <fullName evidence="4 13">Threonylcarbamoyl-AMP synthase</fullName>
        <shortName evidence="13">TC-AMP synthase</shortName>
        <ecNumber evidence="3 13">2.7.7.87</ecNumber>
    </recommendedName>
    <alternativeName>
        <fullName evidence="11 13">L-threonylcarbamoyladenylate synthase</fullName>
    </alternativeName>
</protein>
<evidence type="ECO:0000256" key="12">
    <source>
        <dbReference type="ARBA" id="ARBA00048366"/>
    </source>
</evidence>
<evidence type="ECO:0000256" key="7">
    <source>
        <dbReference type="ARBA" id="ARBA00022694"/>
    </source>
</evidence>
<dbReference type="PANTHER" id="PTHR17490">
    <property type="entry name" value="SUA5"/>
    <property type="match status" value="1"/>
</dbReference>
<evidence type="ECO:0000256" key="5">
    <source>
        <dbReference type="ARBA" id="ARBA00022490"/>
    </source>
</evidence>
<organism evidence="16 17">
    <name type="scientific">Pollutimonas harenae</name>
    <dbReference type="NCBI Taxonomy" id="657015"/>
    <lineage>
        <taxon>Bacteria</taxon>
        <taxon>Pseudomonadati</taxon>
        <taxon>Pseudomonadota</taxon>
        <taxon>Betaproteobacteria</taxon>
        <taxon>Burkholderiales</taxon>
        <taxon>Alcaligenaceae</taxon>
        <taxon>Pollutimonas</taxon>
    </lineage>
</organism>
<feature type="domain" description="YrdC-like" evidence="15">
    <location>
        <begin position="13"/>
        <end position="213"/>
    </location>
</feature>
<dbReference type="GO" id="GO:0008033">
    <property type="term" value="P:tRNA processing"/>
    <property type="evidence" value="ECO:0007669"/>
    <property type="project" value="UniProtKB-KW"/>
</dbReference>
<dbReference type="GO" id="GO:0061710">
    <property type="term" value="F:L-threonylcarbamoyladenylate synthase"/>
    <property type="evidence" value="ECO:0007669"/>
    <property type="project" value="UniProtKB-EC"/>
</dbReference>
<comment type="catalytic activity">
    <reaction evidence="12 13">
        <text>L-threonine + hydrogencarbonate + ATP = L-threonylcarbamoyladenylate + diphosphate + H2O</text>
        <dbReference type="Rhea" id="RHEA:36407"/>
        <dbReference type="ChEBI" id="CHEBI:15377"/>
        <dbReference type="ChEBI" id="CHEBI:17544"/>
        <dbReference type="ChEBI" id="CHEBI:30616"/>
        <dbReference type="ChEBI" id="CHEBI:33019"/>
        <dbReference type="ChEBI" id="CHEBI:57926"/>
        <dbReference type="ChEBI" id="CHEBI:73682"/>
        <dbReference type="EC" id="2.7.7.87"/>
    </reaction>
</comment>
<evidence type="ECO:0000313" key="16">
    <source>
        <dbReference type="EMBL" id="NYT85306.1"/>
    </source>
</evidence>
<keyword evidence="6 13" id="KW-0808">Transferase</keyword>
<evidence type="ECO:0000256" key="9">
    <source>
        <dbReference type="ARBA" id="ARBA00022741"/>
    </source>
</evidence>
<feature type="binding site" evidence="14">
    <location>
        <position position="35"/>
    </location>
    <ligand>
        <name>L-threonine</name>
        <dbReference type="ChEBI" id="CHEBI:57926"/>
    </ligand>
</feature>
<gene>
    <name evidence="16" type="ORF">H0A62_06785</name>
</gene>
<dbReference type="Pfam" id="PF03481">
    <property type="entry name" value="Sua5_C"/>
    <property type="match status" value="1"/>
</dbReference>
<evidence type="ECO:0000256" key="4">
    <source>
        <dbReference type="ARBA" id="ARBA00015492"/>
    </source>
</evidence>
<sequence length="347" mass="36389">MSTLASSVAPNMEQQLSAAAQRLAQGGLVAFPTETVYGLGADAENPQAIARIYAAKGRPANHPVIVHVAPEADLSYWAASIPAEARILIQAFWPGPLTLILPRAAHIPAAVSGGQDSIGLRCPSHPVAQALLRQFAREKPNGQGGVAAPSANKFGQVSPTHAEHVWSEFPELGADQLLVLEGGPSEVGIESTIVDVSRIESGMGPVLLRPGHISAAQLAAVLGAPPARPDDHAPQVSGSLKAHYAPHTPLQVLPLSLLLDAVRQGGSNQARGRTAVVAFNPVQFDALPGVDTLICNADPAAYARELYALLRRLDAQGYARILMEQPPRTADWQAVNDRIGRAAAAFS</sequence>
<feature type="binding site" evidence="14">
    <location>
        <position position="150"/>
    </location>
    <ligand>
        <name>ATP</name>
        <dbReference type="ChEBI" id="CHEBI:30616"/>
    </ligand>
</feature>
<dbReference type="Gene3D" id="3.90.870.10">
    <property type="entry name" value="DHBP synthase"/>
    <property type="match status" value="1"/>
</dbReference>
<evidence type="ECO:0000256" key="1">
    <source>
        <dbReference type="ARBA" id="ARBA00004496"/>
    </source>
</evidence>
<keyword evidence="17" id="KW-1185">Reference proteome</keyword>
<evidence type="ECO:0000256" key="14">
    <source>
        <dbReference type="PIRSR" id="PIRSR004930-1"/>
    </source>
</evidence>
<keyword evidence="7 13" id="KW-0819">tRNA processing</keyword>
<evidence type="ECO:0000256" key="3">
    <source>
        <dbReference type="ARBA" id="ARBA00012584"/>
    </source>
</evidence>
<dbReference type="GO" id="GO:0006450">
    <property type="term" value="P:regulation of translational fidelity"/>
    <property type="evidence" value="ECO:0007669"/>
    <property type="project" value="TreeGrafter"/>
</dbReference>
<feature type="binding site" evidence="14">
    <location>
        <position position="209"/>
    </location>
    <ligand>
        <name>ATP</name>
        <dbReference type="ChEBI" id="CHEBI:30616"/>
    </ligand>
</feature>
<dbReference type="RefSeq" id="WP_130038914.1">
    <property type="nucleotide sequence ID" value="NZ_JACCEV010000002.1"/>
</dbReference>
<dbReference type="GO" id="GO:0005524">
    <property type="term" value="F:ATP binding"/>
    <property type="evidence" value="ECO:0007669"/>
    <property type="project" value="UniProtKB-UniRule"/>
</dbReference>
<dbReference type="Proteomes" id="UP000554144">
    <property type="component" value="Unassembled WGS sequence"/>
</dbReference>
<feature type="binding site" evidence="14">
    <location>
        <position position="121"/>
    </location>
    <ligand>
        <name>L-threonine</name>
        <dbReference type="ChEBI" id="CHEBI:57926"/>
    </ligand>
</feature>